<reference evidence="2 5" key="3">
    <citation type="submission" date="2018-07" db="EMBL/GenBank/DDBJ databases">
        <title>Leeuwenhoekiella genomics.</title>
        <authorList>
            <person name="Tahon G."/>
            <person name="Willems A."/>
        </authorList>
    </citation>
    <scope>NUCLEOTIDE SEQUENCE [LARGE SCALE GENOMIC DNA]</scope>
    <source>
        <strain evidence="2 5">LMG 24856</strain>
    </source>
</reference>
<accession>A0A1M5SFT5</accession>
<proteinExistence type="predicted"/>
<evidence type="ECO:0000313" key="5">
    <source>
        <dbReference type="Proteomes" id="UP000290037"/>
    </source>
</evidence>
<reference evidence="3" key="2">
    <citation type="submission" date="2016-11" db="EMBL/GenBank/DDBJ databases">
        <authorList>
            <person name="Jaros S."/>
            <person name="Januszkiewicz K."/>
            <person name="Wedrychowicz H."/>
        </authorList>
    </citation>
    <scope>NUCLEOTIDE SEQUENCE [LARGE SCALE GENOMIC DNA]</scope>
    <source>
        <strain evidence="3">DSM 19859</strain>
    </source>
</reference>
<sequence length="199" mass="21698">MRRDFLSGLALGILVGLIIGLSIAQVTGIILGALTSLLAAFFGLRPDKEGESGNKIIIGSFSLGCFTALLLGIFLRTHDVLAPSLQNEIALYKSVNFSDEEIKELIYFKHFGLVANQKLSFNKEAANANALKSTLLMADENDLALCAVEVEDLSLIEIEELFIASGGKFLRLFNQLQQNSMDDSELKSSVLLIKELLCE</sequence>
<dbReference type="RefSeq" id="WP_072979126.1">
    <property type="nucleotide sequence ID" value="NZ_FQXT01000001.1"/>
</dbReference>
<dbReference type="OrthoDB" id="1494324at2"/>
<dbReference type="Proteomes" id="UP000184240">
    <property type="component" value="Unassembled WGS sequence"/>
</dbReference>
<evidence type="ECO:0000313" key="3">
    <source>
        <dbReference type="EMBL" id="SHH37349.1"/>
    </source>
</evidence>
<keyword evidence="5" id="KW-1185">Reference proteome</keyword>
<dbReference type="STRING" id="573501.SAMN04487999_0038"/>
<protein>
    <submittedName>
        <fullName evidence="3">Uncharacterized protein</fullName>
    </submittedName>
</protein>
<evidence type="ECO:0000313" key="2">
    <source>
        <dbReference type="EMBL" id="RXG28976.1"/>
    </source>
</evidence>
<dbReference type="AlphaFoldDB" id="A0A1M5SFT5"/>
<feature type="transmembrane region" description="Helical" evidence="1">
    <location>
        <begin position="56"/>
        <end position="75"/>
    </location>
</feature>
<dbReference type="Proteomes" id="UP000290037">
    <property type="component" value="Unassembled WGS sequence"/>
</dbReference>
<keyword evidence="1" id="KW-0472">Membrane</keyword>
<reference evidence="4" key="1">
    <citation type="submission" date="2016-11" db="EMBL/GenBank/DDBJ databases">
        <authorList>
            <person name="Varghese N."/>
            <person name="Submissions S."/>
        </authorList>
    </citation>
    <scope>NUCLEOTIDE SEQUENCE [LARGE SCALE GENOMIC DNA]</scope>
    <source>
        <strain evidence="4">DSM 19859</strain>
    </source>
</reference>
<name>A0A1M5SFT5_9FLAO</name>
<evidence type="ECO:0000256" key="1">
    <source>
        <dbReference type="SAM" id="Phobius"/>
    </source>
</evidence>
<dbReference type="EMBL" id="FQXT01000001">
    <property type="protein sequence ID" value="SHH37349.1"/>
    <property type="molecule type" value="Genomic_DNA"/>
</dbReference>
<keyword evidence="1" id="KW-1133">Transmembrane helix</keyword>
<keyword evidence="1" id="KW-0812">Transmembrane</keyword>
<organism evidence="3 4">
    <name type="scientific">Leeuwenhoekiella palythoae</name>
    <dbReference type="NCBI Taxonomy" id="573501"/>
    <lineage>
        <taxon>Bacteria</taxon>
        <taxon>Pseudomonadati</taxon>
        <taxon>Bacteroidota</taxon>
        <taxon>Flavobacteriia</taxon>
        <taxon>Flavobacteriales</taxon>
        <taxon>Flavobacteriaceae</taxon>
        <taxon>Leeuwenhoekiella</taxon>
    </lineage>
</organism>
<feature type="transmembrane region" description="Helical" evidence="1">
    <location>
        <begin position="12"/>
        <end position="44"/>
    </location>
</feature>
<evidence type="ECO:0000313" key="4">
    <source>
        <dbReference type="Proteomes" id="UP000184240"/>
    </source>
</evidence>
<gene>
    <name evidence="2" type="ORF">DSM01_2438</name>
    <name evidence="3" type="ORF">SAMN04487999_0038</name>
</gene>
<dbReference type="EMBL" id="QOVN01000004">
    <property type="protein sequence ID" value="RXG28976.1"/>
    <property type="molecule type" value="Genomic_DNA"/>
</dbReference>